<dbReference type="Proteomes" id="UP000005744">
    <property type="component" value="Unassembled WGS sequence"/>
</dbReference>
<dbReference type="AlphaFoldDB" id="I3CBZ3"/>
<keyword evidence="1" id="KW-0812">Transmembrane</keyword>
<reference evidence="2 3" key="1">
    <citation type="submission" date="2011-11" db="EMBL/GenBank/DDBJ databases">
        <title>Improved High-Quality Draft sequence of Beggiatoa alba B18lD.</title>
        <authorList>
            <consortium name="US DOE Joint Genome Institute"/>
            <person name="Lucas S."/>
            <person name="Han J."/>
            <person name="Lapidus A."/>
            <person name="Cheng J.-F."/>
            <person name="Goodwin L."/>
            <person name="Pitluck S."/>
            <person name="Peters L."/>
            <person name="Mikhailova N."/>
            <person name="Held B."/>
            <person name="Detter J.C."/>
            <person name="Han C."/>
            <person name="Tapia R."/>
            <person name="Land M."/>
            <person name="Hauser L."/>
            <person name="Kyrpides N."/>
            <person name="Ivanova N."/>
            <person name="Pagani I."/>
            <person name="Samuel K."/>
            <person name="Teske A."/>
            <person name="Mueller J."/>
            <person name="Woyke T."/>
        </authorList>
    </citation>
    <scope>NUCLEOTIDE SEQUENCE [LARGE SCALE GENOMIC DNA]</scope>
    <source>
        <strain evidence="2 3">B18LD</strain>
    </source>
</reference>
<dbReference type="InterPro" id="IPR008621">
    <property type="entry name" value="Cbb3-typ_cyt_oxidase_comp"/>
</dbReference>
<dbReference type="CDD" id="cd01324">
    <property type="entry name" value="cbb3_Oxidase_CcoQ"/>
    <property type="match status" value="1"/>
</dbReference>
<proteinExistence type="predicted"/>
<evidence type="ECO:0000313" key="2">
    <source>
        <dbReference type="EMBL" id="EIJ41136.1"/>
    </source>
</evidence>
<evidence type="ECO:0000256" key="1">
    <source>
        <dbReference type="SAM" id="Phobius"/>
    </source>
</evidence>
<dbReference type="Pfam" id="PF05545">
    <property type="entry name" value="FixQ"/>
    <property type="match status" value="1"/>
</dbReference>
<gene>
    <name evidence="2" type="ORF">BegalDRAFT_0214</name>
</gene>
<accession>I3CBZ3</accession>
<dbReference type="HOGENOM" id="CLU_192294_2_1_6"/>
<keyword evidence="1" id="KW-1133">Transmembrane helix</keyword>
<dbReference type="OrthoDB" id="6402501at2"/>
<dbReference type="EMBL" id="JH600070">
    <property type="protein sequence ID" value="EIJ41136.1"/>
    <property type="molecule type" value="Genomic_DNA"/>
</dbReference>
<dbReference type="RefSeq" id="WP_002682781.1">
    <property type="nucleotide sequence ID" value="NZ_JH600070.1"/>
</dbReference>
<name>I3CBZ3_9GAMM</name>
<protein>
    <submittedName>
        <fullName evidence="2">Cbb3-type cytochrome oxidase, subunit 3</fullName>
    </submittedName>
</protein>
<sequence length="63" mass="7308">MDHNYILGVVQSIWTVVVMIGFLSIVAWAYSRRRKEEFDDIARQLIEDDDSVVTTGVKEKQHV</sequence>
<evidence type="ECO:0000313" key="3">
    <source>
        <dbReference type="Proteomes" id="UP000005744"/>
    </source>
</evidence>
<dbReference type="STRING" id="395493.BegalDRAFT_0214"/>
<keyword evidence="1" id="KW-0472">Membrane</keyword>
<feature type="transmembrane region" description="Helical" evidence="1">
    <location>
        <begin position="6"/>
        <end position="30"/>
    </location>
</feature>
<keyword evidence="3" id="KW-1185">Reference proteome</keyword>
<organism evidence="2 3">
    <name type="scientific">Beggiatoa alba B18LD</name>
    <dbReference type="NCBI Taxonomy" id="395493"/>
    <lineage>
        <taxon>Bacteria</taxon>
        <taxon>Pseudomonadati</taxon>
        <taxon>Pseudomonadota</taxon>
        <taxon>Gammaproteobacteria</taxon>
        <taxon>Thiotrichales</taxon>
        <taxon>Thiotrichaceae</taxon>
        <taxon>Beggiatoa</taxon>
    </lineage>
</organism>